<dbReference type="RefSeq" id="WP_091842672.1">
    <property type="nucleotide sequence ID" value="NZ_FOAN01000015.1"/>
</dbReference>
<dbReference type="STRING" id="1036779.SAMN04515666_11549"/>
<protein>
    <submittedName>
        <fullName evidence="1">Uncharacterized protein</fullName>
    </submittedName>
</protein>
<reference evidence="2" key="1">
    <citation type="submission" date="2016-10" db="EMBL/GenBank/DDBJ databases">
        <authorList>
            <person name="Varghese N."/>
            <person name="Submissions S."/>
        </authorList>
    </citation>
    <scope>NUCLEOTIDE SEQUENCE [LARGE SCALE GENOMIC DNA]</scope>
    <source>
        <strain evidence="2">LMG 26383,CCUG 61248,R- 45681</strain>
    </source>
</reference>
<dbReference type="AlphaFoldDB" id="A0A1H7ZNY3"/>
<name>A0A1H7ZNY3_9HYPH</name>
<sequence>MSNDLDLAQNAAFQLARTLMVPVSLFEVDGSYGVLPADELDGDDVTVLFEYDPFSCGRPVH</sequence>
<dbReference type="Proteomes" id="UP000199664">
    <property type="component" value="Unassembled WGS sequence"/>
</dbReference>
<evidence type="ECO:0000313" key="2">
    <source>
        <dbReference type="Proteomes" id="UP000199664"/>
    </source>
</evidence>
<evidence type="ECO:0000313" key="1">
    <source>
        <dbReference type="EMBL" id="SEM60110.1"/>
    </source>
</evidence>
<organism evidence="1 2">
    <name type="scientific">Bosea lupini</name>
    <dbReference type="NCBI Taxonomy" id="1036779"/>
    <lineage>
        <taxon>Bacteria</taxon>
        <taxon>Pseudomonadati</taxon>
        <taxon>Pseudomonadota</taxon>
        <taxon>Alphaproteobacteria</taxon>
        <taxon>Hyphomicrobiales</taxon>
        <taxon>Boseaceae</taxon>
        <taxon>Bosea</taxon>
    </lineage>
</organism>
<accession>A0A1H7ZNY3</accession>
<dbReference type="EMBL" id="FOAN01000015">
    <property type="protein sequence ID" value="SEM60110.1"/>
    <property type="molecule type" value="Genomic_DNA"/>
</dbReference>
<keyword evidence="2" id="KW-1185">Reference proteome</keyword>
<gene>
    <name evidence="1" type="ORF">SAMN04515666_11549</name>
</gene>
<dbReference type="OrthoDB" id="7475629at2"/>
<proteinExistence type="predicted"/>